<dbReference type="Pfam" id="PF14223">
    <property type="entry name" value="Retrotran_gag_2"/>
    <property type="match status" value="1"/>
</dbReference>
<accession>A0ABD3C5D5</accession>
<comment type="caution">
    <text evidence="3">The sequence shown here is derived from an EMBL/GenBank/DDBJ whole genome shotgun (WGS) entry which is preliminary data.</text>
</comment>
<gene>
    <name evidence="3" type="ORF">CASFOL_031430</name>
</gene>
<dbReference type="AlphaFoldDB" id="A0ABD3C5D5"/>
<keyword evidence="2" id="KW-0012">Acyltransferase</keyword>
<dbReference type="InterPro" id="IPR023213">
    <property type="entry name" value="CAT-like_dom_sf"/>
</dbReference>
<dbReference type="Pfam" id="PF02458">
    <property type="entry name" value="Transferase"/>
    <property type="match status" value="1"/>
</dbReference>
<dbReference type="GO" id="GO:0016747">
    <property type="term" value="F:acyltransferase activity, transferring groups other than amino-acyl groups"/>
    <property type="evidence" value="ECO:0007669"/>
    <property type="project" value="UniProtKB-ARBA"/>
</dbReference>
<reference evidence="4" key="1">
    <citation type="journal article" date="2024" name="IScience">
        <title>Strigolactones Initiate the Formation of Haustorium-like Structures in Castilleja.</title>
        <authorList>
            <person name="Buerger M."/>
            <person name="Peterson D."/>
            <person name="Chory J."/>
        </authorList>
    </citation>
    <scope>NUCLEOTIDE SEQUENCE [LARGE SCALE GENOMIC DNA]</scope>
</reference>
<dbReference type="EMBL" id="JAVIJP010000053">
    <property type="protein sequence ID" value="KAL3624762.1"/>
    <property type="molecule type" value="Genomic_DNA"/>
</dbReference>
<dbReference type="InterPro" id="IPR051504">
    <property type="entry name" value="Plant_metabolite_acyltrans"/>
</dbReference>
<keyword evidence="1" id="KW-0808">Transferase</keyword>
<organism evidence="3 4">
    <name type="scientific">Castilleja foliolosa</name>
    <dbReference type="NCBI Taxonomy" id="1961234"/>
    <lineage>
        <taxon>Eukaryota</taxon>
        <taxon>Viridiplantae</taxon>
        <taxon>Streptophyta</taxon>
        <taxon>Embryophyta</taxon>
        <taxon>Tracheophyta</taxon>
        <taxon>Spermatophyta</taxon>
        <taxon>Magnoliopsida</taxon>
        <taxon>eudicotyledons</taxon>
        <taxon>Gunneridae</taxon>
        <taxon>Pentapetalae</taxon>
        <taxon>asterids</taxon>
        <taxon>lamiids</taxon>
        <taxon>Lamiales</taxon>
        <taxon>Orobanchaceae</taxon>
        <taxon>Pedicularideae</taxon>
        <taxon>Castillejinae</taxon>
        <taxon>Castilleja</taxon>
    </lineage>
</organism>
<evidence type="ECO:0000313" key="4">
    <source>
        <dbReference type="Proteomes" id="UP001632038"/>
    </source>
</evidence>
<proteinExistence type="predicted"/>
<sequence>MTSLIESCRVSSPSGTVADQSLPLTFFDIVWLHFHPCGRLFFHEFPCSKPFFLDTLVPKLKHSLSQTLKHYFPLAGNLVYPLDTDKIKVPISASLHTHASFVSMFNGHNYTEWCEQIQFHLGVLELDLALHVDKPAAITDTSSEGEISVHTAWERSNRLSLMLMRMTIASNIKSTLPPTENAKDFIKLVGERSQTADKSLAGTLMATLTTIKFDGSRSMYEHVMEMTNIAARLKSLEMKVDDSFLVQFVLNSLPPEYGPFQMNYNTMKDKWNVNELHSMLVQEETRLKNQGTHSVHLITNQGAGKGFI</sequence>
<evidence type="ECO:0000256" key="1">
    <source>
        <dbReference type="ARBA" id="ARBA00022679"/>
    </source>
</evidence>
<dbReference type="Proteomes" id="UP001632038">
    <property type="component" value="Unassembled WGS sequence"/>
</dbReference>
<evidence type="ECO:0000256" key="2">
    <source>
        <dbReference type="ARBA" id="ARBA00023315"/>
    </source>
</evidence>
<keyword evidence="4" id="KW-1185">Reference proteome</keyword>
<evidence type="ECO:0000313" key="3">
    <source>
        <dbReference type="EMBL" id="KAL3624762.1"/>
    </source>
</evidence>
<protein>
    <submittedName>
        <fullName evidence="3">Uncharacterized protein</fullName>
    </submittedName>
</protein>
<dbReference type="Gene3D" id="3.30.559.10">
    <property type="entry name" value="Chloramphenicol acetyltransferase-like domain"/>
    <property type="match status" value="1"/>
</dbReference>
<dbReference type="PANTHER" id="PTHR31625">
    <property type="match status" value="1"/>
</dbReference>
<name>A0ABD3C5D5_9LAMI</name>